<evidence type="ECO:0000256" key="1">
    <source>
        <dbReference type="ARBA" id="ARBA00008455"/>
    </source>
</evidence>
<dbReference type="Pfam" id="PF00112">
    <property type="entry name" value="Peptidase_C1"/>
    <property type="match status" value="1"/>
</dbReference>
<dbReference type="InterPro" id="IPR000668">
    <property type="entry name" value="Peptidase_C1A_C"/>
</dbReference>
<feature type="region of interest" description="Disordered" evidence="2">
    <location>
        <begin position="1"/>
        <end position="24"/>
    </location>
</feature>
<evidence type="ECO:0000313" key="6">
    <source>
        <dbReference type="Proteomes" id="UP000008461"/>
    </source>
</evidence>
<proteinExistence type="inferred from homology"/>
<keyword evidence="3" id="KW-0472">Membrane</keyword>
<dbReference type="PANTHER" id="PTHR12411">
    <property type="entry name" value="CYSTEINE PROTEASE FAMILY C1-RELATED"/>
    <property type="match status" value="1"/>
</dbReference>
<feature type="transmembrane region" description="Helical" evidence="3">
    <location>
        <begin position="49"/>
        <end position="66"/>
    </location>
</feature>
<dbReference type="SMART" id="SM00645">
    <property type="entry name" value="Pept_C1"/>
    <property type="match status" value="1"/>
</dbReference>
<protein>
    <submittedName>
        <fullName evidence="5">Peptidase C1A papain</fullName>
    </submittedName>
</protein>
<evidence type="ECO:0000313" key="5">
    <source>
        <dbReference type="EMBL" id="AEE52345.1"/>
    </source>
</evidence>
<dbReference type="InterPro" id="IPR013128">
    <property type="entry name" value="Peptidase_C1A"/>
</dbReference>
<evidence type="ECO:0000259" key="4">
    <source>
        <dbReference type="SMART" id="SM00645"/>
    </source>
</evidence>
<sequence length="533" mass="59018">MPIRMEEDDPQGGGKRPNAPDNNRGGGGMGWLIQLLPLAILFLIKRPKLLFPILIVGGIWYFFLGGQEMLSGGEPTEYVDNQNEDSPVQFSLGASLSEERFDKAQVFEPLAYSQSGSLNRLPRKMSLKQYAPRPMHQGGQGSCVGWASAYAARTILQARATGQNPNQVVFSPAFLYNQIHLDNCQGAYMIEAMKNMSQNGAMPFQSFGYDESTCENYPSKTEIRQAQQYRIKGYNRLTVGADEYTPDVEAIKQNLAQGAPVVIGMMVGGSFMNNMIGRKVWQPTRSDYNMGGFGGHAMCVIGYDDDYEGGALQIMNSWGEDWGDRGIFWMSYEDFEYFTKEAYGLYPMGSAQDKQVNPGKMAIEFGLYDNEQKAVIPVKQAGDIVFRTAQPLAKGRKFKALIANSVDCYVYIFGQETDGSSYVLFPYTEKHDPYCGIVGTRLFPKDHSMVPDATGQRDYMAIVVSKAELDYKAMNGKINQAPGANYAEKLKAALGNQRMRTATFKAGNNTIAFEADVKESAALVGVVIEVDKK</sequence>
<dbReference type="OrthoDB" id="3648721at2"/>
<feature type="domain" description="Peptidase C1A papain C-terminal" evidence="4">
    <location>
        <begin position="121"/>
        <end position="348"/>
    </location>
</feature>
<feature type="transmembrane region" description="Helical" evidence="3">
    <location>
        <begin position="25"/>
        <end position="44"/>
    </location>
</feature>
<organism evidence="5 6">
    <name type="scientific">Haliscomenobacter hydrossis (strain ATCC 27775 / DSM 1100 / LMG 10767 / O)</name>
    <dbReference type="NCBI Taxonomy" id="760192"/>
    <lineage>
        <taxon>Bacteria</taxon>
        <taxon>Pseudomonadati</taxon>
        <taxon>Bacteroidota</taxon>
        <taxon>Saprospiria</taxon>
        <taxon>Saprospirales</taxon>
        <taxon>Haliscomenobacteraceae</taxon>
        <taxon>Haliscomenobacter</taxon>
    </lineage>
</organism>
<dbReference type="Proteomes" id="UP000008461">
    <property type="component" value="Chromosome"/>
</dbReference>
<comment type="similarity">
    <text evidence="1">Belongs to the peptidase C1 family.</text>
</comment>
<gene>
    <name evidence="5" type="ordered locus">Halhy_4505</name>
</gene>
<reference evidence="5 6" key="1">
    <citation type="journal article" date="2011" name="Stand. Genomic Sci.">
        <title>Complete genome sequence of Haliscomenobacter hydrossis type strain (O).</title>
        <authorList>
            <consortium name="US DOE Joint Genome Institute (JGI-PGF)"/>
            <person name="Daligault H."/>
            <person name="Lapidus A."/>
            <person name="Zeytun A."/>
            <person name="Nolan M."/>
            <person name="Lucas S."/>
            <person name="Del Rio T.G."/>
            <person name="Tice H."/>
            <person name="Cheng J.F."/>
            <person name="Tapia R."/>
            <person name="Han C."/>
            <person name="Goodwin L."/>
            <person name="Pitluck S."/>
            <person name="Liolios K."/>
            <person name="Pagani I."/>
            <person name="Ivanova N."/>
            <person name="Huntemann M."/>
            <person name="Mavromatis K."/>
            <person name="Mikhailova N."/>
            <person name="Pati A."/>
            <person name="Chen A."/>
            <person name="Palaniappan K."/>
            <person name="Land M."/>
            <person name="Hauser L."/>
            <person name="Brambilla E.M."/>
            <person name="Rohde M."/>
            <person name="Verbarg S."/>
            <person name="Goker M."/>
            <person name="Bristow J."/>
            <person name="Eisen J.A."/>
            <person name="Markowitz V."/>
            <person name="Hugenholtz P."/>
            <person name="Kyrpides N.C."/>
            <person name="Klenk H.P."/>
            <person name="Woyke T."/>
        </authorList>
    </citation>
    <scope>NUCLEOTIDE SEQUENCE [LARGE SCALE GENOMIC DNA]</scope>
    <source>
        <strain evidence="6">ATCC 27775 / DSM 1100 / LMG 10767 / O</strain>
    </source>
</reference>
<keyword evidence="3" id="KW-0812">Transmembrane</keyword>
<dbReference type="RefSeq" id="WP_013766883.1">
    <property type="nucleotide sequence ID" value="NC_015510.1"/>
</dbReference>
<dbReference type="KEGG" id="hhy:Halhy_4505"/>
<evidence type="ECO:0000256" key="3">
    <source>
        <dbReference type="SAM" id="Phobius"/>
    </source>
</evidence>
<dbReference type="GO" id="GO:0006508">
    <property type="term" value="P:proteolysis"/>
    <property type="evidence" value="ECO:0007669"/>
    <property type="project" value="InterPro"/>
</dbReference>
<dbReference type="eggNOG" id="COG4870">
    <property type="taxonomic scope" value="Bacteria"/>
</dbReference>
<dbReference type="STRING" id="760192.Halhy_4505"/>
<dbReference type="InterPro" id="IPR038765">
    <property type="entry name" value="Papain-like_cys_pep_sf"/>
</dbReference>
<name>F4KTD1_HALH1</name>
<keyword evidence="3" id="KW-1133">Transmembrane helix</keyword>
<dbReference type="HOGENOM" id="CLU_034734_0_0_10"/>
<reference key="2">
    <citation type="submission" date="2011-04" db="EMBL/GenBank/DDBJ databases">
        <title>Complete sequence of chromosome of Haliscomenobacter hydrossis DSM 1100.</title>
        <authorList>
            <consortium name="US DOE Joint Genome Institute (JGI-PGF)"/>
            <person name="Lucas S."/>
            <person name="Han J."/>
            <person name="Lapidus A."/>
            <person name="Bruce D."/>
            <person name="Goodwin L."/>
            <person name="Pitluck S."/>
            <person name="Peters L."/>
            <person name="Kyrpides N."/>
            <person name="Mavromatis K."/>
            <person name="Ivanova N."/>
            <person name="Ovchinnikova G."/>
            <person name="Pagani I."/>
            <person name="Daligault H."/>
            <person name="Detter J.C."/>
            <person name="Han C."/>
            <person name="Land M."/>
            <person name="Hauser L."/>
            <person name="Markowitz V."/>
            <person name="Cheng J.-F."/>
            <person name="Hugenholtz P."/>
            <person name="Woyke T."/>
            <person name="Wu D."/>
            <person name="Verbarg S."/>
            <person name="Frueling A."/>
            <person name="Brambilla E."/>
            <person name="Klenk H.-P."/>
            <person name="Eisen J.A."/>
        </authorList>
    </citation>
    <scope>NUCLEOTIDE SEQUENCE</scope>
    <source>
        <strain>DSM 1100</strain>
    </source>
</reference>
<dbReference type="Gene3D" id="3.90.70.10">
    <property type="entry name" value="Cysteine proteinases"/>
    <property type="match status" value="1"/>
</dbReference>
<dbReference type="SUPFAM" id="SSF54001">
    <property type="entry name" value="Cysteine proteinases"/>
    <property type="match status" value="1"/>
</dbReference>
<evidence type="ECO:0000256" key="2">
    <source>
        <dbReference type="SAM" id="MobiDB-lite"/>
    </source>
</evidence>
<dbReference type="EMBL" id="CP002691">
    <property type="protein sequence ID" value="AEE52345.1"/>
    <property type="molecule type" value="Genomic_DNA"/>
</dbReference>
<dbReference type="CDD" id="cd02619">
    <property type="entry name" value="Peptidase_C1"/>
    <property type="match status" value="1"/>
</dbReference>
<feature type="compositionally biased region" description="Acidic residues" evidence="2">
    <location>
        <begin position="1"/>
        <end position="10"/>
    </location>
</feature>
<keyword evidence="6" id="KW-1185">Reference proteome</keyword>
<dbReference type="GO" id="GO:0008234">
    <property type="term" value="F:cysteine-type peptidase activity"/>
    <property type="evidence" value="ECO:0007669"/>
    <property type="project" value="InterPro"/>
</dbReference>
<accession>F4KTD1</accession>
<dbReference type="AlphaFoldDB" id="F4KTD1"/>